<dbReference type="GeneID" id="111594311"/>
<dbReference type="KEGG" id="dhe:111594311"/>
<keyword evidence="1" id="KW-0175">Coiled coil</keyword>
<dbReference type="AlphaFoldDB" id="A0A6J1L9H1"/>
<evidence type="ECO:0000256" key="1">
    <source>
        <dbReference type="SAM" id="Coils"/>
    </source>
</evidence>
<evidence type="ECO:0000256" key="2">
    <source>
        <dbReference type="SAM" id="MobiDB-lite"/>
    </source>
</evidence>
<dbReference type="PANTHER" id="PTHR39944">
    <property type="match status" value="1"/>
</dbReference>
<evidence type="ECO:0000313" key="4">
    <source>
        <dbReference type="RefSeq" id="XP_023163322.2"/>
    </source>
</evidence>
<evidence type="ECO:0000313" key="3">
    <source>
        <dbReference type="Proteomes" id="UP000504633"/>
    </source>
</evidence>
<proteinExistence type="predicted"/>
<accession>A0A6J1L9H1</accession>
<dbReference type="RefSeq" id="XP_023163322.2">
    <property type="nucleotide sequence ID" value="XM_023307554.2"/>
</dbReference>
<protein>
    <submittedName>
        <fullName evidence="4">Trichohyalin-like</fullName>
    </submittedName>
</protein>
<dbReference type="PANTHER" id="PTHR39944:SF1">
    <property type="entry name" value="CALDESMON-RELATED PROTEIN-RELATED"/>
    <property type="match status" value="1"/>
</dbReference>
<reference evidence="4" key="1">
    <citation type="submission" date="2025-08" db="UniProtKB">
        <authorList>
            <consortium name="RefSeq"/>
        </authorList>
    </citation>
    <scope>IDENTIFICATION</scope>
    <source>
        <strain evidence="4">15085-1641.00</strain>
        <tissue evidence="4">Whole body</tissue>
    </source>
</reference>
<sequence>MSKIISNKKCLTRPNHTPSLMNRRNIPIVLSAKRFDEILSRATRAEQEQHRYMEYLRDGNEYICGIFKPFAPVSIDEQKQAKLELEEKEAVIRKRQVSLEDEQLRNERVYRAKITLENMKPAQRSLNRARLQSEVIFQRQLNDKLNLRIAYDAQVQQKLDDERCGATCIPYCALTEQEQKREKRAKALKYGKELAKDIEETRLRKLDEKKQQDADFTVKQAQYQSMQELEQKAAKERDAKSRQFLRCAYQDALKEKAQLAKYNESCQDIEDRTIFFNNEMRHQLTTDSAKCIKKQLADRILQREQVAFEVSQRQTAARRHALASILQDQFMERYNNDLFFEATTRQSRLEKLAKERRAYELEERKQLELRRQQLAEIRRFQIAERLKNQQINQQIEVCRKAKKQEDATELRRMLCDQHDEFRARRQQEQLRLSSCQADPHLADDVKFFNDALDAMTAAQKTGRPMKPIAKAVETYRRQNHIGVPESQVLTRSNIRDYCWPGYYSKAELAFKNYQHRKECLDEQQHDRAQILENCIKITKMAAEELPKLQQNPCESCNESSITDGTPSSTHGNYLLKSSNMEAHGNGQINLKNSAQGSSTVRFAELDNGDVRNSNSSSSTERCLSIYDLR</sequence>
<feature type="region of interest" description="Disordered" evidence="2">
    <location>
        <begin position="551"/>
        <end position="574"/>
    </location>
</feature>
<gene>
    <name evidence="4" type="primary">LOC111594311</name>
</gene>
<dbReference type="Proteomes" id="UP000504633">
    <property type="component" value="Unplaced"/>
</dbReference>
<name>A0A6J1L9H1_DROHY</name>
<feature type="coiled-coil region" evidence="1">
    <location>
        <begin position="219"/>
        <end position="272"/>
    </location>
</feature>
<keyword evidence="3" id="KW-1185">Reference proteome</keyword>
<dbReference type="OrthoDB" id="331765at2759"/>
<organism evidence="3 4">
    <name type="scientific">Drosophila hydei</name>
    <name type="common">Fruit fly</name>
    <dbReference type="NCBI Taxonomy" id="7224"/>
    <lineage>
        <taxon>Eukaryota</taxon>
        <taxon>Metazoa</taxon>
        <taxon>Ecdysozoa</taxon>
        <taxon>Arthropoda</taxon>
        <taxon>Hexapoda</taxon>
        <taxon>Insecta</taxon>
        <taxon>Pterygota</taxon>
        <taxon>Neoptera</taxon>
        <taxon>Endopterygota</taxon>
        <taxon>Diptera</taxon>
        <taxon>Brachycera</taxon>
        <taxon>Muscomorpha</taxon>
        <taxon>Ephydroidea</taxon>
        <taxon>Drosophilidae</taxon>
        <taxon>Drosophila</taxon>
    </lineage>
</organism>